<dbReference type="InterPro" id="IPR029069">
    <property type="entry name" value="HotDog_dom_sf"/>
</dbReference>
<gene>
    <name evidence="3" type="ORF">NM203_30990</name>
</gene>
<dbReference type="Pfam" id="PF01575">
    <property type="entry name" value="MaoC_dehydratas"/>
    <property type="match status" value="1"/>
</dbReference>
<protein>
    <submittedName>
        <fullName evidence="3">Acyl dehydratase</fullName>
    </submittedName>
</protein>
<accession>A0ABT1MBR5</accession>
<name>A0ABT1MBR5_9MYCO</name>
<dbReference type="SUPFAM" id="SSF54637">
    <property type="entry name" value="Thioesterase/thiol ester dehydrase-isomerase"/>
    <property type="match status" value="2"/>
</dbReference>
<dbReference type="PANTHER" id="PTHR43841:SF3">
    <property type="entry name" value="(3R)-HYDROXYACYL-ACP DEHYDRATASE SUBUNIT HADB"/>
    <property type="match status" value="1"/>
</dbReference>
<dbReference type="EMBL" id="JANDBD010000018">
    <property type="protein sequence ID" value="MCP9276619.1"/>
    <property type="molecule type" value="Genomic_DNA"/>
</dbReference>
<organism evidence="3 4">
    <name type="scientific">Mycolicibacterium arenosum</name>
    <dbReference type="NCBI Taxonomy" id="2952157"/>
    <lineage>
        <taxon>Bacteria</taxon>
        <taxon>Bacillati</taxon>
        <taxon>Actinomycetota</taxon>
        <taxon>Actinomycetes</taxon>
        <taxon>Mycobacteriales</taxon>
        <taxon>Mycobacteriaceae</taxon>
        <taxon>Mycolicibacterium</taxon>
    </lineage>
</organism>
<dbReference type="Gene3D" id="3.10.129.10">
    <property type="entry name" value="Hotdog Thioesterase"/>
    <property type="match status" value="1"/>
</dbReference>
<sequence>MTVRFQPRRHGPYAGVVSPDLIAAYADATADDTHAVRSGAAVPVVFPIVLAFHAGDDARADLPARIWERVRGGVHGEHDVVVHPPLRPGDRIDTWTSISAVRTVRPGTQVVVHFEHIAPDGVVAVEQWWTMILLGLDGMADLGELPAAHPFPPAALAHPLGTAVQQVPSDTARRYAAVSGDWSAHHFDIAVARAEGFDVLFNHGLCTMAMCVHRLLRIAGIDDPARVRRVAVRFASPTPLGGDVEVRAYRADPDVLVFEASCGDQTVVTNGRLELRP</sequence>
<reference evidence="3 4" key="1">
    <citation type="submission" date="2022-06" db="EMBL/GenBank/DDBJ databases">
        <title>Mycolicibacterium sp. CAU 1645 isolated from seawater.</title>
        <authorList>
            <person name="Kim W."/>
        </authorList>
    </citation>
    <scope>NUCLEOTIDE SEQUENCE [LARGE SCALE GENOMIC DNA]</scope>
    <source>
        <strain evidence="3 4">CAU 1645</strain>
    </source>
</reference>
<dbReference type="PANTHER" id="PTHR43841">
    <property type="entry name" value="3-HYDROXYACYL-THIOESTER DEHYDRATASE HTDX-RELATED"/>
    <property type="match status" value="1"/>
</dbReference>
<keyword evidence="4" id="KW-1185">Reference proteome</keyword>
<dbReference type="InterPro" id="IPR002539">
    <property type="entry name" value="MaoC-like_dom"/>
</dbReference>
<proteinExistence type="inferred from homology"/>
<evidence type="ECO:0000313" key="3">
    <source>
        <dbReference type="EMBL" id="MCP9276619.1"/>
    </source>
</evidence>
<comment type="caution">
    <text evidence="3">The sequence shown here is derived from an EMBL/GenBank/DDBJ whole genome shotgun (WGS) entry which is preliminary data.</text>
</comment>
<comment type="similarity">
    <text evidence="1">Belongs to the enoyl-CoA hydratase/isomerase family.</text>
</comment>
<evidence type="ECO:0000259" key="2">
    <source>
        <dbReference type="Pfam" id="PF01575"/>
    </source>
</evidence>
<evidence type="ECO:0000313" key="4">
    <source>
        <dbReference type="Proteomes" id="UP001651690"/>
    </source>
</evidence>
<evidence type="ECO:0000256" key="1">
    <source>
        <dbReference type="ARBA" id="ARBA00005254"/>
    </source>
</evidence>
<dbReference type="Proteomes" id="UP001651690">
    <property type="component" value="Unassembled WGS sequence"/>
</dbReference>
<dbReference type="RefSeq" id="WP_255064724.1">
    <property type="nucleotide sequence ID" value="NZ_JANDBD010000018.1"/>
</dbReference>
<feature type="domain" description="MaoC-like" evidence="2">
    <location>
        <begin position="165"/>
        <end position="265"/>
    </location>
</feature>